<gene>
    <name evidence="3" type="ORF">DI616_07370</name>
</gene>
<protein>
    <recommendedName>
        <fullName evidence="5">Peptidase C-terminal archaeal/bacterial domain-containing protein</fullName>
    </recommendedName>
</protein>
<reference evidence="3 4" key="1">
    <citation type="journal article" date="2017" name="Nat. Commun.">
        <title>In situ click chemistry generation of cyclooxygenase-2 inhibitors.</title>
        <authorList>
            <person name="Bhardwaj A."/>
            <person name="Kaur J."/>
            <person name="Wuest M."/>
            <person name="Wuest F."/>
        </authorList>
    </citation>
    <scope>NUCLEOTIDE SEQUENCE [LARGE SCALE GENOMIC DNA]</scope>
    <source>
        <strain evidence="3">S2_012_000_R3_94</strain>
    </source>
</reference>
<sequence length="306" mass="32003">MEFFRNVYGTGIAVPLMLCANTVFAQDVAHGVGACGQPIALNSQPMTLNAKPTEISGGLVELRRNEPRYVELTIAEQMPITLATMTSERDMTLILFDAKGEVVGADDDSGADSNAQLIAMLEPGVYCAQIAAYGSLEASSLVVPFSVSAAPPADACIVNATETLDLTYDSDEIITTGVLAGPVNFGLRLAAGARVSIAARSPMFDTVLTLQDQYGREVASDDDGGGDTNSLLEVGGSNQQSDYCVTLSSLDEERGVYSLSFSPEVARPTTPENQQQFEAEQDAAANAAAAANEVEDATGNAEAATQ</sequence>
<dbReference type="Proteomes" id="UP000315344">
    <property type="component" value="Unassembled WGS sequence"/>
</dbReference>
<feature type="chain" id="PRO_5021711481" description="Peptidase C-terminal archaeal/bacterial domain-containing protein" evidence="2">
    <location>
        <begin position="26"/>
        <end position="306"/>
    </location>
</feature>
<comment type="caution">
    <text evidence="3">The sequence shown here is derived from an EMBL/GenBank/DDBJ whole genome shotgun (WGS) entry which is preliminary data.</text>
</comment>
<name>A0A533IAE5_PARDE</name>
<keyword evidence="2" id="KW-0732">Signal</keyword>
<evidence type="ECO:0008006" key="5">
    <source>
        <dbReference type="Google" id="ProtNLM"/>
    </source>
</evidence>
<evidence type="ECO:0000313" key="4">
    <source>
        <dbReference type="Proteomes" id="UP000315344"/>
    </source>
</evidence>
<dbReference type="AlphaFoldDB" id="A0A533IAE5"/>
<proteinExistence type="predicted"/>
<feature type="compositionally biased region" description="Low complexity" evidence="1">
    <location>
        <begin position="272"/>
        <end position="292"/>
    </location>
</feature>
<feature type="region of interest" description="Disordered" evidence="1">
    <location>
        <begin position="264"/>
        <end position="306"/>
    </location>
</feature>
<evidence type="ECO:0000256" key="2">
    <source>
        <dbReference type="SAM" id="SignalP"/>
    </source>
</evidence>
<evidence type="ECO:0000256" key="1">
    <source>
        <dbReference type="SAM" id="MobiDB-lite"/>
    </source>
</evidence>
<feature type="signal peptide" evidence="2">
    <location>
        <begin position="1"/>
        <end position="25"/>
    </location>
</feature>
<accession>A0A533IAE5</accession>
<dbReference type="EMBL" id="VAFL01000004">
    <property type="protein sequence ID" value="TKW67454.1"/>
    <property type="molecule type" value="Genomic_DNA"/>
</dbReference>
<evidence type="ECO:0000313" key="3">
    <source>
        <dbReference type="EMBL" id="TKW67454.1"/>
    </source>
</evidence>
<organism evidence="3 4">
    <name type="scientific">Paracoccus denitrificans</name>
    <dbReference type="NCBI Taxonomy" id="266"/>
    <lineage>
        <taxon>Bacteria</taxon>
        <taxon>Pseudomonadati</taxon>
        <taxon>Pseudomonadota</taxon>
        <taxon>Alphaproteobacteria</taxon>
        <taxon>Rhodobacterales</taxon>
        <taxon>Paracoccaceae</taxon>
        <taxon>Paracoccus</taxon>
    </lineage>
</organism>